<evidence type="ECO:0000256" key="12">
    <source>
        <dbReference type="SAM" id="Phobius"/>
    </source>
</evidence>
<reference evidence="13 14" key="1">
    <citation type="submission" date="2018-06" db="EMBL/GenBank/DDBJ databases">
        <title>Complete Genomes of Monosporascus.</title>
        <authorList>
            <person name="Robinson A.J."/>
            <person name="Natvig D.O."/>
        </authorList>
    </citation>
    <scope>NUCLEOTIDE SEQUENCE [LARGE SCALE GENOMIC DNA]</scope>
    <source>
        <strain evidence="13 14">CBS 110550</strain>
    </source>
</reference>
<evidence type="ECO:0000256" key="3">
    <source>
        <dbReference type="ARBA" id="ARBA00022670"/>
    </source>
</evidence>
<organism evidence="13 14">
    <name type="scientific">Monosporascus ibericus</name>
    <dbReference type="NCBI Taxonomy" id="155417"/>
    <lineage>
        <taxon>Eukaryota</taxon>
        <taxon>Fungi</taxon>
        <taxon>Dikarya</taxon>
        <taxon>Ascomycota</taxon>
        <taxon>Pezizomycotina</taxon>
        <taxon>Sordariomycetes</taxon>
        <taxon>Xylariomycetidae</taxon>
        <taxon>Xylariales</taxon>
        <taxon>Xylariales incertae sedis</taxon>
        <taxon>Monosporascus</taxon>
    </lineage>
</organism>
<dbReference type="GO" id="GO:0005576">
    <property type="term" value="C:extracellular region"/>
    <property type="evidence" value="ECO:0007669"/>
    <property type="project" value="UniProtKB-SubCell"/>
</dbReference>
<dbReference type="Gene3D" id="3.40.390.10">
    <property type="entry name" value="Collagenase (Catalytic Domain)"/>
    <property type="match status" value="1"/>
</dbReference>
<evidence type="ECO:0000256" key="8">
    <source>
        <dbReference type="ARBA" id="ARBA00022833"/>
    </source>
</evidence>
<keyword evidence="6" id="KW-0732">Signal</keyword>
<keyword evidence="8 11" id="KW-0862">Zinc</keyword>
<evidence type="ECO:0000256" key="9">
    <source>
        <dbReference type="ARBA" id="ARBA00023049"/>
    </source>
</evidence>
<comment type="cofactor">
    <cofactor evidence="11">
        <name>Zn(2+)</name>
        <dbReference type="ChEBI" id="CHEBI:29105"/>
    </cofactor>
    <text evidence="11">Binds 1 zinc ion per subunit.</text>
</comment>
<dbReference type="SUPFAM" id="SSF55486">
    <property type="entry name" value="Metalloproteases ('zincins'), catalytic domain"/>
    <property type="match status" value="1"/>
</dbReference>
<dbReference type="AlphaFoldDB" id="A0A4Q4TNI9"/>
<evidence type="ECO:0000313" key="13">
    <source>
        <dbReference type="EMBL" id="RYP07140.1"/>
    </source>
</evidence>
<keyword evidence="14" id="KW-1185">Reference proteome</keyword>
<keyword evidence="12" id="KW-0472">Membrane</keyword>
<keyword evidence="3 11" id="KW-0645">Protease</keyword>
<keyword evidence="4 11" id="KW-0165">Cleavage on pair of basic residues</keyword>
<evidence type="ECO:0000256" key="7">
    <source>
        <dbReference type="ARBA" id="ARBA00022801"/>
    </source>
</evidence>
<evidence type="ECO:0000256" key="4">
    <source>
        <dbReference type="ARBA" id="ARBA00022685"/>
    </source>
</evidence>
<keyword evidence="12" id="KW-0812">Transmembrane</keyword>
<sequence length="298" mass="31569">MGYIAPLWPALSLDLGKRDSFLNVKPEIVGNTAVKASITNNGETDLNLFETGYFLDEAAVEKVDVFQASALPLTYSPPYPPLYHVHHHLLRKVKGISHSSLWKKKSKVAFKGIHLHALATDLAEDVFETIGAGATLETTFAVVQTYDVSDGSAVDLSSEGVFAYAEPNTTQIAGVVPCSSNLLSAEVDGAATGEARSAFLGRRSMVQNAATSTSSGNAAKVTEYYKSSTSSVRSTAASVFSRVATECGSASSGVARYYCSDVYGVCSSTVLALFANAIYVWLLGALLVAIWPSELSEA</sequence>
<dbReference type="InterPro" id="IPR001384">
    <property type="entry name" value="Peptidase_M35"/>
</dbReference>
<comment type="subcellular location">
    <subcellularLocation>
        <location evidence="11">Secreted</location>
    </subcellularLocation>
</comment>
<protein>
    <recommendedName>
        <fullName evidence="11">Neutral protease 2</fullName>
        <ecNumber evidence="11">3.4.24.39</ecNumber>
    </recommendedName>
    <alternativeName>
        <fullName evidence="11">Deuterolysin</fullName>
    </alternativeName>
</protein>
<evidence type="ECO:0000256" key="1">
    <source>
        <dbReference type="ARBA" id="ARBA00001187"/>
    </source>
</evidence>
<keyword evidence="10" id="KW-0865">Zymogen</keyword>
<dbReference type="InterPro" id="IPR024079">
    <property type="entry name" value="MetalloPept_cat_dom_sf"/>
</dbReference>
<dbReference type="GO" id="GO:0006508">
    <property type="term" value="P:proteolysis"/>
    <property type="evidence" value="ECO:0007669"/>
    <property type="project" value="UniProtKB-KW"/>
</dbReference>
<feature type="transmembrane region" description="Helical" evidence="12">
    <location>
        <begin position="270"/>
        <end position="291"/>
    </location>
</feature>
<comment type="similarity">
    <text evidence="2 11">Belongs to the peptidase M35 family.</text>
</comment>
<comment type="catalytic activity">
    <reaction evidence="1 11">
        <text>Preferential cleavage of bonds with hydrophobic residues in P1'. Also 3-Asn-|-Gln-4 and 8-Gly-|-Ser-9 bonds in insulin B chain.</text>
        <dbReference type="EC" id="3.4.24.39"/>
    </reaction>
</comment>
<dbReference type="PRINTS" id="PR00768">
    <property type="entry name" value="DEUTEROLYSIN"/>
</dbReference>
<keyword evidence="9 11" id="KW-0482">Metalloprotease</keyword>
<evidence type="ECO:0000256" key="10">
    <source>
        <dbReference type="ARBA" id="ARBA00023145"/>
    </source>
</evidence>
<dbReference type="PANTHER" id="PTHR37016">
    <property type="match status" value="1"/>
</dbReference>
<dbReference type="PANTHER" id="PTHR37016:SF3">
    <property type="entry name" value="NEUTRAL PROTEASE 2-RELATED"/>
    <property type="match status" value="1"/>
</dbReference>
<evidence type="ECO:0000256" key="5">
    <source>
        <dbReference type="ARBA" id="ARBA00022723"/>
    </source>
</evidence>
<evidence type="ECO:0000256" key="11">
    <source>
        <dbReference type="RuleBase" id="RU361126"/>
    </source>
</evidence>
<dbReference type="Pfam" id="PF02102">
    <property type="entry name" value="Peptidase_M35"/>
    <property type="match status" value="2"/>
</dbReference>
<dbReference type="GO" id="GO:0004222">
    <property type="term" value="F:metalloendopeptidase activity"/>
    <property type="evidence" value="ECO:0007669"/>
    <property type="project" value="InterPro"/>
</dbReference>
<dbReference type="Gene3D" id="2.60.40.2970">
    <property type="match status" value="1"/>
</dbReference>
<keyword evidence="7 11" id="KW-0378">Hydrolase</keyword>
<evidence type="ECO:0000256" key="6">
    <source>
        <dbReference type="ARBA" id="ARBA00022729"/>
    </source>
</evidence>
<dbReference type="EMBL" id="QJNU01000104">
    <property type="protein sequence ID" value="RYP07140.1"/>
    <property type="molecule type" value="Genomic_DNA"/>
</dbReference>
<evidence type="ECO:0000313" key="14">
    <source>
        <dbReference type="Proteomes" id="UP000293360"/>
    </source>
</evidence>
<accession>A0A4Q4TNI9</accession>
<comment type="caution">
    <text evidence="13">The sequence shown here is derived from an EMBL/GenBank/DDBJ whole genome shotgun (WGS) entry which is preliminary data.</text>
</comment>
<dbReference type="GO" id="GO:0046872">
    <property type="term" value="F:metal ion binding"/>
    <property type="evidence" value="ECO:0007669"/>
    <property type="project" value="UniProtKB-KW"/>
</dbReference>
<keyword evidence="11" id="KW-0964">Secreted</keyword>
<dbReference type="Proteomes" id="UP000293360">
    <property type="component" value="Unassembled WGS sequence"/>
</dbReference>
<dbReference type="InterPro" id="IPR050414">
    <property type="entry name" value="Fungal_M35_metalloproteases"/>
</dbReference>
<comment type="function">
    <text evidence="11">Secreted metalloproteinase that allows assimilation of proteinaceous substrates. Shows high activities on basic nuclear substrates such as histone and protamine.</text>
</comment>
<gene>
    <name evidence="13" type="ORF">DL764_002687</name>
</gene>
<dbReference type="OrthoDB" id="412874at2759"/>
<proteinExistence type="inferred from homology"/>
<keyword evidence="12" id="KW-1133">Transmembrane helix</keyword>
<dbReference type="STRING" id="155417.A0A4Q4TNI9"/>
<keyword evidence="5 11" id="KW-0479">Metal-binding</keyword>
<name>A0A4Q4TNI9_9PEZI</name>
<evidence type="ECO:0000256" key="2">
    <source>
        <dbReference type="ARBA" id="ARBA00010279"/>
    </source>
</evidence>
<dbReference type="EC" id="3.4.24.39" evidence="11"/>